<feature type="domain" description="GCK" evidence="1">
    <location>
        <begin position="114"/>
        <end position="181"/>
    </location>
</feature>
<dbReference type="EMBL" id="BLLK01000047">
    <property type="protein sequence ID" value="GFH54279.1"/>
    <property type="molecule type" value="Genomic_DNA"/>
</dbReference>
<gene>
    <name evidence="2" type="ORF">CTEN210_10755</name>
</gene>
<sequence>MKKSKYPSNSFNKCIIQRKESSRVFERSLATALVASSSTTISYYTFCENNVNGSRRKAPPRFGKSIPRHLLFQNDSMNSRYGNTLQKRVFSTTVKGSASKSSLLDLSESKKDRGDCPLCKKYSQGPCGEFFQKWIQCIDSLDSGSKNKEKCDSFLVPLDKCLKKHKDFYDKINVYDSESDVDADNISKWIEFISEIEDTKESTKDESGVEIEWKKSPHDEIEMQIRPERQMGAAMFPETESGKEDDRILLLAYVKDQEGNLIGAGSVEELYPFQNQFVLRFDVNSSCEEITAYALYGYDNDSNTSTAPIKMTVYSKTLRVPQ</sequence>
<evidence type="ECO:0000313" key="3">
    <source>
        <dbReference type="Proteomes" id="UP001054902"/>
    </source>
</evidence>
<dbReference type="PANTHER" id="PTHR34357">
    <property type="entry name" value="F7A19.14 PROTEIN-RELATED"/>
    <property type="match status" value="1"/>
</dbReference>
<dbReference type="SMART" id="SM01227">
    <property type="entry name" value="GCK"/>
    <property type="match status" value="1"/>
</dbReference>
<reference evidence="2 3" key="1">
    <citation type="journal article" date="2021" name="Sci. Rep.">
        <title>The genome of the diatom Chaetoceros tenuissimus carries an ancient integrated fragment of an extant virus.</title>
        <authorList>
            <person name="Hongo Y."/>
            <person name="Kimura K."/>
            <person name="Takaki Y."/>
            <person name="Yoshida Y."/>
            <person name="Baba S."/>
            <person name="Kobayashi G."/>
            <person name="Nagasaki K."/>
            <person name="Hano T."/>
            <person name="Tomaru Y."/>
        </authorList>
    </citation>
    <scope>NUCLEOTIDE SEQUENCE [LARGE SCALE GENOMIC DNA]</scope>
    <source>
        <strain evidence="2 3">NIES-3715</strain>
    </source>
</reference>
<protein>
    <recommendedName>
        <fullName evidence="1">GCK domain-containing protein</fullName>
    </recommendedName>
</protein>
<evidence type="ECO:0000259" key="1">
    <source>
        <dbReference type="SMART" id="SM01227"/>
    </source>
</evidence>
<proteinExistence type="predicted"/>
<comment type="caution">
    <text evidence="2">The sequence shown here is derived from an EMBL/GenBank/DDBJ whole genome shotgun (WGS) entry which is preliminary data.</text>
</comment>
<evidence type="ECO:0000313" key="2">
    <source>
        <dbReference type="EMBL" id="GFH54279.1"/>
    </source>
</evidence>
<dbReference type="Gene3D" id="1.10.287.2900">
    <property type="match status" value="1"/>
</dbReference>
<dbReference type="PANTHER" id="PTHR34357:SF2">
    <property type="entry name" value="F26F24.3-RELATED"/>
    <property type="match status" value="1"/>
</dbReference>
<dbReference type="Pfam" id="PF07802">
    <property type="entry name" value="GCK"/>
    <property type="match status" value="1"/>
</dbReference>
<dbReference type="AlphaFoldDB" id="A0AAD3CYG8"/>
<dbReference type="Proteomes" id="UP001054902">
    <property type="component" value="Unassembled WGS sequence"/>
</dbReference>
<organism evidence="2 3">
    <name type="scientific">Chaetoceros tenuissimus</name>
    <dbReference type="NCBI Taxonomy" id="426638"/>
    <lineage>
        <taxon>Eukaryota</taxon>
        <taxon>Sar</taxon>
        <taxon>Stramenopiles</taxon>
        <taxon>Ochrophyta</taxon>
        <taxon>Bacillariophyta</taxon>
        <taxon>Coscinodiscophyceae</taxon>
        <taxon>Chaetocerotophycidae</taxon>
        <taxon>Chaetocerotales</taxon>
        <taxon>Chaetocerotaceae</taxon>
        <taxon>Chaetoceros</taxon>
    </lineage>
</organism>
<accession>A0AAD3CYG8</accession>
<name>A0AAD3CYG8_9STRA</name>
<keyword evidence="3" id="KW-1185">Reference proteome</keyword>
<dbReference type="InterPro" id="IPR012891">
    <property type="entry name" value="GCK_dom"/>
</dbReference>